<name>E9G9I9_DAPPU</name>
<gene>
    <name evidence="1" type="ORF">DAPPUDRAFT_315362</name>
</gene>
<dbReference type="Proteomes" id="UP000000305">
    <property type="component" value="Unassembled WGS sequence"/>
</dbReference>
<keyword evidence="2" id="KW-1185">Reference proteome</keyword>
<evidence type="ECO:0000313" key="2">
    <source>
        <dbReference type="Proteomes" id="UP000000305"/>
    </source>
</evidence>
<evidence type="ECO:0000313" key="1">
    <source>
        <dbReference type="EMBL" id="EFX83574.1"/>
    </source>
</evidence>
<dbReference type="InParanoid" id="E9G9I9"/>
<reference evidence="1 2" key="1">
    <citation type="journal article" date="2011" name="Science">
        <title>The ecoresponsive genome of Daphnia pulex.</title>
        <authorList>
            <person name="Colbourne J.K."/>
            <person name="Pfrender M.E."/>
            <person name="Gilbert D."/>
            <person name="Thomas W.K."/>
            <person name="Tucker A."/>
            <person name="Oakley T.H."/>
            <person name="Tokishita S."/>
            <person name="Aerts A."/>
            <person name="Arnold G.J."/>
            <person name="Basu M.K."/>
            <person name="Bauer D.J."/>
            <person name="Caceres C.E."/>
            <person name="Carmel L."/>
            <person name="Casola C."/>
            <person name="Choi J.H."/>
            <person name="Detter J.C."/>
            <person name="Dong Q."/>
            <person name="Dusheyko S."/>
            <person name="Eads B.D."/>
            <person name="Frohlich T."/>
            <person name="Geiler-Samerotte K.A."/>
            <person name="Gerlach D."/>
            <person name="Hatcher P."/>
            <person name="Jogdeo S."/>
            <person name="Krijgsveld J."/>
            <person name="Kriventseva E.V."/>
            <person name="Kultz D."/>
            <person name="Laforsch C."/>
            <person name="Lindquist E."/>
            <person name="Lopez J."/>
            <person name="Manak J.R."/>
            <person name="Muller J."/>
            <person name="Pangilinan J."/>
            <person name="Patwardhan R.P."/>
            <person name="Pitluck S."/>
            <person name="Pritham E.J."/>
            <person name="Rechtsteiner A."/>
            <person name="Rho M."/>
            <person name="Rogozin I.B."/>
            <person name="Sakarya O."/>
            <person name="Salamov A."/>
            <person name="Schaack S."/>
            <person name="Shapiro H."/>
            <person name="Shiga Y."/>
            <person name="Skalitzky C."/>
            <person name="Smith Z."/>
            <person name="Souvorov A."/>
            <person name="Sung W."/>
            <person name="Tang Z."/>
            <person name="Tsuchiya D."/>
            <person name="Tu H."/>
            <person name="Vos H."/>
            <person name="Wang M."/>
            <person name="Wolf Y.I."/>
            <person name="Yamagata H."/>
            <person name="Yamada T."/>
            <person name="Ye Y."/>
            <person name="Shaw J.R."/>
            <person name="Andrews J."/>
            <person name="Crease T.J."/>
            <person name="Tang H."/>
            <person name="Lucas S.M."/>
            <person name="Robertson H.M."/>
            <person name="Bork P."/>
            <person name="Koonin E.V."/>
            <person name="Zdobnov E.M."/>
            <person name="Grigoriev I.V."/>
            <person name="Lynch M."/>
            <person name="Boore J.L."/>
        </authorList>
    </citation>
    <scope>NUCLEOTIDE SEQUENCE [LARGE SCALE GENOMIC DNA]</scope>
</reference>
<protein>
    <submittedName>
        <fullName evidence="1">Uncharacterized protein</fullName>
    </submittedName>
</protein>
<dbReference type="EMBL" id="GL732536">
    <property type="protein sequence ID" value="EFX83574.1"/>
    <property type="molecule type" value="Genomic_DNA"/>
</dbReference>
<dbReference type="PhylomeDB" id="E9G9I9"/>
<organism evidence="1 2">
    <name type="scientific">Daphnia pulex</name>
    <name type="common">Water flea</name>
    <dbReference type="NCBI Taxonomy" id="6669"/>
    <lineage>
        <taxon>Eukaryota</taxon>
        <taxon>Metazoa</taxon>
        <taxon>Ecdysozoa</taxon>
        <taxon>Arthropoda</taxon>
        <taxon>Crustacea</taxon>
        <taxon>Branchiopoda</taxon>
        <taxon>Diplostraca</taxon>
        <taxon>Cladocera</taxon>
        <taxon>Anomopoda</taxon>
        <taxon>Daphniidae</taxon>
        <taxon>Daphnia</taxon>
    </lineage>
</organism>
<accession>E9G9I9</accession>
<dbReference type="AlphaFoldDB" id="E9G9I9"/>
<dbReference type="KEGG" id="dpx:DAPPUDRAFT_315362"/>
<proteinExistence type="predicted"/>
<sequence length="147" mass="16668">MTSYMKSGSYVQIFGDDVMEENGGVPSDDAVLEITHQMPPKTNKLIFWDNWEPKIRAFEQFGHEITGYHDQFTIDNVSSTKYPNKPMAALVNRIDVTEVVFDILIHKGMEKFLGFVNAVSIHQFKKSDILAANGVVFLDQLKNVTIL</sequence>
<dbReference type="HOGENOM" id="CLU_1769919_0_0_1"/>